<organism evidence="9 10">
    <name type="scientific">Candidatus Segetimicrobium genomatis</name>
    <dbReference type="NCBI Taxonomy" id="2569760"/>
    <lineage>
        <taxon>Bacteria</taxon>
        <taxon>Bacillati</taxon>
        <taxon>Candidatus Sysuimicrobiota</taxon>
        <taxon>Candidatus Sysuimicrobiia</taxon>
        <taxon>Candidatus Sysuimicrobiales</taxon>
        <taxon>Candidatus Segetimicrobiaceae</taxon>
        <taxon>Candidatus Segetimicrobium</taxon>
    </lineage>
</organism>
<dbReference type="PANTHER" id="PTHR43386">
    <property type="entry name" value="OLIGOPEPTIDE TRANSPORT SYSTEM PERMEASE PROTEIN APPC"/>
    <property type="match status" value="1"/>
</dbReference>
<evidence type="ECO:0000313" key="9">
    <source>
        <dbReference type="EMBL" id="TMJ02470.1"/>
    </source>
</evidence>
<evidence type="ECO:0000256" key="1">
    <source>
        <dbReference type="ARBA" id="ARBA00004651"/>
    </source>
</evidence>
<comment type="similarity">
    <text evidence="7">Belongs to the binding-protein-dependent transport system permease family.</text>
</comment>
<sequence>MMTTISHTPPRVAAVPAVQTSRTILRRLRRRPLVIAAFAVLALFVILALAAPLLAPHDPIALIPGAVLRPPSRSFPLGTDELGRDVLSRVIHGARISLRIGLVTIGIALVLGTVIGVLAGFYGGVIDGVLMAVMEVLLAFPQILLAMAILAMLGPSLTNAMIAVGLSAVPVYARTARGTTLSVRAMDYVEAARAIGVGDGRILARHVLPNMISPVVVLATAGVGIAILIAAGLSYLGLGAQPPTPEWGAMLSQARAYLRNAWWMATFPGLAITLVVISLNLCGDWLRDLLDPRLRT</sequence>
<proteinExistence type="inferred from homology"/>
<dbReference type="Pfam" id="PF00528">
    <property type="entry name" value="BPD_transp_1"/>
    <property type="match status" value="1"/>
</dbReference>
<accession>A0A537L379</accession>
<dbReference type="PROSITE" id="PS50928">
    <property type="entry name" value="ABC_TM1"/>
    <property type="match status" value="1"/>
</dbReference>
<dbReference type="InterPro" id="IPR000515">
    <property type="entry name" value="MetI-like"/>
</dbReference>
<dbReference type="InterPro" id="IPR025966">
    <property type="entry name" value="OppC_N"/>
</dbReference>
<evidence type="ECO:0000256" key="7">
    <source>
        <dbReference type="RuleBase" id="RU363032"/>
    </source>
</evidence>
<feature type="transmembrane region" description="Helical" evidence="7">
    <location>
        <begin position="261"/>
        <end position="286"/>
    </location>
</feature>
<keyword evidence="6 7" id="KW-0472">Membrane</keyword>
<dbReference type="InterPro" id="IPR035906">
    <property type="entry name" value="MetI-like_sf"/>
</dbReference>
<evidence type="ECO:0000259" key="8">
    <source>
        <dbReference type="PROSITE" id="PS50928"/>
    </source>
</evidence>
<evidence type="ECO:0000313" key="10">
    <source>
        <dbReference type="Proteomes" id="UP000318661"/>
    </source>
</evidence>
<reference evidence="9 10" key="1">
    <citation type="journal article" date="2019" name="Nat. Microbiol.">
        <title>Mediterranean grassland soil C-N compound turnover is dependent on rainfall and depth, and is mediated by genomically divergent microorganisms.</title>
        <authorList>
            <person name="Diamond S."/>
            <person name="Andeer P.F."/>
            <person name="Li Z."/>
            <person name="Crits-Christoph A."/>
            <person name="Burstein D."/>
            <person name="Anantharaman K."/>
            <person name="Lane K.R."/>
            <person name="Thomas B.C."/>
            <person name="Pan C."/>
            <person name="Northen T.R."/>
            <person name="Banfield J.F."/>
        </authorList>
    </citation>
    <scope>NUCLEOTIDE SEQUENCE [LARGE SCALE GENOMIC DNA]</scope>
    <source>
        <strain evidence="9">NP_2</strain>
    </source>
</reference>
<dbReference type="GO" id="GO:0055085">
    <property type="term" value="P:transmembrane transport"/>
    <property type="evidence" value="ECO:0007669"/>
    <property type="project" value="InterPro"/>
</dbReference>
<feature type="transmembrane region" description="Helical" evidence="7">
    <location>
        <begin position="33"/>
        <end position="55"/>
    </location>
</feature>
<dbReference type="PANTHER" id="PTHR43386:SF25">
    <property type="entry name" value="PEPTIDE ABC TRANSPORTER PERMEASE PROTEIN"/>
    <property type="match status" value="1"/>
</dbReference>
<dbReference type="AlphaFoldDB" id="A0A537L379"/>
<feature type="domain" description="ABC transmembrane type-1" evidence="8">
    <location>
        <begin position="94"/>
        <end position="283"/>
    </location>
</feature>
<dbReference type="SUPFAM" id="SSF161098">
    <property type="entry name" value="MetI-like"/>
    <property type="match status" value="1"/>
</dbReference>
<evidence type="ECO:0000256" key="4">
    <source>
        <dbReference type="ARBA" id="ARBA00022692"/>
    </source>
</evidence>
<feature type="transmembrane region" description="Helical" evidence="7">
    <location>
        <begin position="129"/>
        <end position="151"/>
    </location>
</feature>
<dbReference type="InterPro" id="IPR050366">
    <property type="entry name" value="BP-dependent_transpt_permease"/>
</dbReference>
<keyword evidence="2 7" id="KW-0813">Transport</keyword>
<dbReference type="Gene3D" id="1.10.3720.10">
    <property type="entry name" value="MetI-like"/>
    <property type="match status" value="1"/>
</dbReference>
<name>A0A537L379_9BACT</name>
<dbReference type="GO" id="GO:0005886">
    <property type="term" value="C:plasma membrane"/>
    <property type="evidence" value="ECO:0007669"/>
    <property type="project" value="UniProtKB-SubCell"/>
</dbReference>
<comment type="caution">
    <text evidence="9">The sequence shown here is derived from an EMBL/GenBank/DDBJ whole genome shotgun (WGS) entry which is preliminary data.</text>
</comment>
<evidence type="ECO:0000256" key="3">
    <source>
        <dbReference type="ARBA" id="ARBA00022475"/>
    </source>
</evidence>
<feature type="transmembrane region" description="Helical" evidence="7">
    <location>
        <begin position="157"/>
        <end position="176"/>
    </location>
</feature>
<protein>
    <submittedName>
        <fullName evidence="9">ABC transporter permease</fullName>
    </submittedName>
</protein>
<dbReference type="CDD" id="cd06261">
    <property type="entry name" value="TM_PBP2"/>
    <property type="match status" value="1"/>
</dbReference>
<evidence type="ECO:0000256" key="6">
    <source>
        <dbReference type="ARBA" id="ARBA00023136"/>
    </source>
</evidence>
<dbReference type="Proteomes" id="UP000318661">
    <property type="component" value="Unassembled WGS sequence"/>
</dbReference>
<dbReference type="EMBL" id="VBAJ01000304">
    <property type="protein sequence ID" value="TMJ02470.1"/>
    <property type="molecule type" value="Genomic_DNA"/>
</dbReference>
<keyword evidence="5 7" id="KW-1133">Transmembrane helix</keyword>
<feature type="transmembrane region" description="Helical" evidence="7">
    <location>
        <begin position="96"/>
        <end position="122"/>
    </location>
</feature>
<keyword evidence="3" id="KW-1003">Cell membrane</keyword>
<gene>
    <name evidence="9" type="ORF">E6G99_12175</name>
</gene>
<feature type="transmembrane region" description="Helical" evidence="7">
    <location>
        <begin position="215"/>
        <end position="241"/>
    </location>
</feature>
<comment type="subcellular location">
    <subcellularLocation>
        <location evidence="1 7">Cell membrane</location>
        <topology evidence="1 7">Multi-pass membrane protein</topology>
    </subcellularLocation>
</comment>
<evidence type="ECO:0000256" key="5">
    <source>
        <dbReference type="ARBA" id="ARBA00022989"/>
    </source>
</evidence>
<evidence type="ECO:0000256" key="2">
    <source>
        <dbReference type="ARBA" id="ARBA00022448"/>
    </source>
</evidence>
<keyword evidence="4 7" id="KW-0812">Transmembrane</keyword>
<dbReference type="Pfam" id="PF12911">
    <property type="entry name" value="OppC_N"/>
    <property type="match status" value="1"/>
</dbReference>